<keyword evidence="4" id="KW-1185">Reference proteome</keyword>
<dbReference type="FunFam" id="1.10.12.10:FF:000001">
    <property type="entry name" value="Probable enoyl-CoA hydratase, mitochondrial"/>
    <property type="match status" value="1"/>
</dbReference>
<dbReference type="Gene3D" id="3.90.226.10">
    <property type="entry name" value="2-enoyl-CoA Hydratase, Chain A, domain 1"/>
    <property type="match status" value="1"/>
</dbReference>
<dbReference type="InterPro" id="IPR029045">
    <property type="entry name" value="ClpP/crotonase-like_dom_sf"/>
</dbReference>
<dbReference type="InterPro" id="IPR014748">
    <property type="entry name" value="Enoyl-CoA_hydra_C"/>
</dbReference>
<dbReference type="GO" id="GO:0016853">
    <property type="term" value="F:isomerase activity"/>
    <property type="evidence" value="ECO:0007669"/>
    <property type="project" value="UniProtKB-KW"/>
</dbReference>
<dbReference type="EMBL" id="BKAJ01000131">
    <property type="protein sequence ID" value="GEP59443.1"/>
    <property type="molecule type" value="Genomic_DNA"/>
</dbReference>
<dbReference type="Pfam" id="PF00378">
    <property type="entry name" value="ECH_1"/>
    <property type="match status" value="1"/>
</dbReference>
<organism evidence="3 4">
    <name type="scientific">Reyranella soli</name>
    <dbReference type="NCBI Taxonomy" id="1230389"/>
    <lineage>
        <taxon>Bacteria</taxon>
        <taxon>Pseudomonadati</taxon>
        <taxon>Pseudomonadota</taxon>
        <taxon>Alphaproteobacteria</taxon>
        <taxon>Hyphomicrobiales</taxon>
        <taxon>Reyranellaceae</taxon>
        <taxon>Reyranella</taxon>
    </lineage>
</organism>
<dbReference type="CDD" id="cd06558">
    <property type="entry name" value="crotonase-like"/>
    <property type="match status" value="1"/>
</dbReference>
<dbReference type="OrthoDB" id="9795613at2"/>
<comment type="caution">
    <text evidence="3">The sequence shown here is derived from an EMBL/GenBank/DDBJ whole genome shotgun (WGS) entry which is preliminary data.</text>
</comment>
<accession>A0A512NKG9</accession>
<dbReference type="GO" id="GO:0016836">
    <property type="term" value="F:hydro-lyase activity"/>
    <property type="evidence" value="ECO:0007669"/>
    <property type="project" value="UniProtKB-ARBA"/>
</dbReference>
<dbReference type="RefSeq" id="WP_147154823.1">
    <property type="nucleotide sequence ID" value="NZ_BKAJ01000131.1"/>
</dbReference>
<evidence type="ECO:0000256" key="1">
    <source>
        <dbReference type="ARBA" id="ARBA00005254"/>
    </source>
</evidence>
<keyword evidence="2" id="KW-0456">Lyase</keyword>
<keyword evidence="3" id="KW-0413">Isomerase</keyword>
<name>A0A512NKG9_9HYPH</name>
<dbReference type="AlphaFoldDB" id="A0A512NKG9"/>
<dbReference type="Gene3D" id="1.10.12.10">
    <property type="entry name" value="Lyase 2-enoyl-coa Hydratase, Chain A, domain 2"/>
    <property type="match status" value="1"/>
</dbReference>
<protein>
    <submittedName>
        <fullName evidence="3">Putative enoyl-CoA dehydratase/isomerase</fullName>
    </submittedName>
</protein>
<dbReference type="PANTHER" id="PTHR11941:SF54">
    <property type="entry name" value="ENOYL-COA HYDRATASE, MITOCHONDRIAL"/>
    <property type="match status" value="1"/>
</dbReference>
<gene>
    <name evidence="3" type="ORF">RSO01_66090</name>
</gene>
<dbReference type="Proteomes" id="UP000321058">
    <property type="component" value="Unassembled WGS sequence"/>
</dbReference>
<comment type="similarity">
    <text evidence="1">Belongs to the enoyl-CoA hydratase/isomerase family.</text>
</comment>
<reference evidence="3 4" key="1">
    <citation type="submission" date="2019-07" db="EMBL/GenBank/DDBJ databases">
        <title>Whole genome shotgun sequence of Reyranella soli NBRC 108950.</title>
        <authorList>
            <person name="Hosoyama A."/>
            <person name="Uohara A."/>
            <person name="Ohji S."/>
            <person name="Ichikawa N."/>
        </authorList>
    </citation>
    <scope>NUCLEOTIDE SEQUENCE [LARGE SCALE GENOMIC DNA]</scope>
    <source>
        <strain evidence="3 4">NBRC 108950</strain>
    </source>
</reference>
<sequence>MSEDVLFEIEGPVAVITLNRPAQLNAINSGIRHGLAEAWKRFEQDESLKVAILTGSGERAFCAGMDLKEAAATGLQVPPRDFIPVLGDNIHVTKPVIAAVNGVAYAGGWLFAQMCDLCIASENASFGITEPKVGRGVPWATPLIHMLPQRIVMELLLTAQPLSARRACELGYVNAVVPLDRLRAAAMEMALTIVRNAPLTVRAARELVYLSTEMGRSAALRVGRHLFEPVYMSEDAQEGPRAFAEKRPPKWQGR</sequence>
<evidence type="ECO:0000313" key="4">
    <source>
        <dbReference type="Proteomes" id="UP000321058"/>
    </source>
</evidence>
<proteinExistence type="inferred from homology"/>
<dbReference type="PANTHER" id="PTHR11941">
    <property type="entry name" value="ENOYL-COA HYDRATASE-RELATED"/>
    <property type="match status" value="1"/>
</dbReference>
<dbReference type="SUPFAM" id="SSF52096">
    <property type="entry name" value="ClpP/crotonase"/>
    <property type="match status" value="1"/>
</dbReference>
<evidence type="ECO:0000256" key="2">
    <source>
        <dbReference type="ARBA" id="ARBA00023239"/>
    </source>
</evidence>
<evidence type="ECO:0000313" key="3">
    <source>
        <dbReference type="EMBL" id="GEP59443.1"/>
    </source>
</evidence>
<dbReference type="GO" id="GO:0006635">
    <property type="term" value="P:fatty acid beta-oxidation"/>
    <property type="evidence" value="ECO:0007669"/>
    <property type="project" value="TreeGrafter"/>
</dbReference>
<dbReference type="InterPro" id="IPR001753">
    <property type="entry name" value="Enoyl-CoA_hydra/iso"/>
</dbReference>